<sequence>MTFHCPDRSEADQACNATEREQPQPKRARPCVPQLKRRLFEYYGESDDERFNVLRLQTLLDSLYGYLALNVQIVLSDFNALGSEQQESSNSGTKPRKSLQIQGKQLTPNARSCFRLPEVNEKDRVDQHPFSHCQKIAPFQKLDALTTDDSAAPCRGWRNTVAVTSTCFVSSYTSITSCKSNVFFFPKSDLNLSSGASNVSAHSMKRSNNIVLNFLNR</sequence>
<dbReference type="Proteomes" id="UP000054805">
    <property type="component" value="Unassembled WGS sequence"/>
</dbReference>
<comment type="caution">
    <text evidence="3">The sequence shown here is derived from an EMBL/GenBank/DDBJ whole genome shotgun (WGS) entry which is preliminary data.</text>
</comment>
<feature type="region of interest" description="Disordered" evidence="1">
    <location>
        <begin position="84"/>
        <end position="103"/>
    </location>
</feature>
<feature type="region of interest" description="Disordered" evidence="1">
    <location>
        <begin position="1"/>
        <end position="29"/>
    </location>
</feature>
<accession>A0A0V1JZP6</accession>
<protein>
    <submittedName>
        <fullName evidence="3">Uncharacterized protein</fullName>
    </submittedName>
</protein>
<feature type="compositionally biased region" description="Basic and acidic residues" evidence="1">
    <location>
        <begin position="1"/>
        <end position="11"/>
    </location>
</feature>
<evidence type="ECO:0000313" key="5">
    <source>
        <dbReference type="Proteomes" id="UP000054826"/>
    </source>
</evidence>
<dbReference type="EMBL" id="JYDS01000136">
    <property type="protein sequence ID" value="KRZ23783.1"/>
    <property type="molecule type" value="Genomic_DNA"/>
</dbReference>
<keyword evidence="4" id="KW-1185">Reference proteome</keyword>
<reference evidence="4 5" key="1">
    <citation type="submission" date="2015-01" db="EMBL/GenBank/DDBJ databases">
        <title>Evolution of Trichinella species and genotypes.</title>
        <authorList>
            <person name="Korhonen P.K."/>
            <person name="Edoardo P."/>
            <person name="Giuseppe L.R."/>
            <person name="Gasser R.B."/>
        </authorList>
    </citation>
    <scope>NUCLEOTIDE SEQUENCE [LARGE SCALE GENOMIC DNA]</scope>
    <source>
        <strain evidence="3">ISS176</strain>
        <strain evidence="2">ISS588</strain>
    </source>
</reference>
<dbReference type="AlphaFoldDB" id="A0A0V1JZP6"/>
<proteinExistence type="predicted"/>
<dbReference type="Proteomes" id="UP000054826">
    <property type="component" value="Unassembled WGS sequence"/>
</dbReference>
<name>A0A0V1JZP6_TRIPS</name>
<evidence type="ECO:0000256" key="1">
    <source>
        <dbReference type="SAM" id="MobiDB-lite"/>
    </source>
</evidence>
<dbReference type="EMBL" id="JYDV01000026">
    <property type="protein sequence ID" value="KRZ40464.1"/>
    <property type="molecule type" value="Genomic_DNA"/>
</dbReference>
<organism evidence="3 5">
    <name type="scientific">Trichinella pseudospiralis</name>
    <name type="common">Parasitic roundworm</name>
    <dbReference type="NCBI Taxonomy" id="6337"/>
    <lineage>
        <taxon>Eukaryota</taxon>
        <taxon>Metazoa</taxon>
        <taxon>Ecdysozoa</taxon>
        <taxon>Nematoda</taxon>
        <taxon>Enoplea</taxon>
        <taxon>Dorylaimia</taxon>
        <taxon>Trichinellida</taxon>
        <taxon>Trichinellidae</taxon>
        <taxon>Trichinella</taxon>
    </lineage>
</organism>
<gene>
    <name evidence="2" type="ORF">T4B_13688</name>
    <name evidence="3" type="ORF">T4C_10437</name>
</gene>
<evidence type="ECO:0000313" key="2">
    <source>
        <dbReference type="EMBL" id="KRZ23783.1"/>
    </source>
</evidence>
<evidence type="ECO:0000313" key="4">
    <source>
        <dbReference type="Proteomes" id="UP000054805"/>
    </source>
</evidence>
<evidence type="ECO:0000313" key="3">
    <source>
        <dbReference type="EMBL" id="KRZ40464.1"/>
    </source>
</evidence>